<accession>A0A9W7G708</accession>
<sequence length="214" mass="24066">MEVVDLCDDTSNEGWGVGGDLDVGGDLEDVDADFEVSDGRGRKGGGKERERMMGDVVDGGILKDDIRAVQDAEYRATLEEDKRRERKAKEAVEEDIFKGKIEEAIKVSEIEAEEEGKKRRERVENRIREDMPKEGEEGDTVVIAIRKPSGEKVVERFYEDTMGSVCYELVGTWEECVGRDFEINTVDRKRVEKGERIGGIGLGKRGVLVVRYTD</sequence>
<proteinExistence type="predicted"/>
<organism evidence="2 3">
    <name type="scientific">Triparma columacea</name>
    <dbReference type="NCBI Taxonomy" id="722753"/>
    <lineage>
        <taxon>Eukaryota</taxon>
        <taxon>Sar</taxon>
        <taxon>Stramenopiles</taxon>
        <taxon>Ochrophyta</taxon>
        <taxon>Bolidophyceae</taxon>
        <taxon>Parmales</taxon>
        <taxon>Triparmaceae</taxon>
        <taxon>Triparma</taxon>
    </lineage>
</organism>
<feature type="compositionally biased region" description="Acidic residues" evidence="1">
    <location>
        <begin position="1"/>
        <end position="11"/>
    </location>
</feature>
<comment type="caution">
    <text evidence="2">The sequence shown here is derived from an EMBL/GenBank/DDBJ whole genome shotgun (WGS) entry which is preliminary data.</text>
</comment>
<reference evidence="3" key="1">
    <citation type="journal article" date="2023" name="Commun. Biol.">
        <title>Genome analysis of Parmales, the sister group of diatoms, reveals the evolutionary specialization of diatoms from phago-mixotrophs to photoautotrophs.</title>
        <authorList>
            <person name="Ban H."/>
            <person name="Sato S."/>
            <person name="Yoshikawa S."/>
            <person name="Yamada K."/>
            <person name="Nakamura Y."/>
            <person name="Ichinomiya M."/>
            <person name="Sato N."/>
            <person name="Blanc-Mathieu R."/>
            <person name="Endo H."/>
            <person name="Kuwata A."/>
            <person name="Ogata H."/>
        </authorList>
    </citation>
    <scope>NUCLEOTIDE SEQUENCE [LARGE SCALE GENOMIC DNA]</scope>
</reference>
<dbReference type="EMBL" id="BRYA01000933">
    <property type="protein sequence ID" value="GMI35952.1"/>
    <property type="molecule type" value="Genomic_DNA"/>
</dbReference>
<evidence type="ECO:0000313" key="3">
    <source>
        <dbReference type="Proteomes" id="UP001165065"/>
    </source>
</evidence>
<feature type="region of interest" description="Disordered" evidence="1">
    <location>
        <begin position="1"/>
        <end position="22"/>
    </location>
</feature>
<protein>
    <recommendedName>
        <fullName evidence="4">UBX domain-containing protein</fullName>
    </recommendedName>
</protein>
<name>A0A9W7G708_9STRA</name>
<dbReference type="SUPFAM" id="SSF54236">
    <property type="entry name" value="Ubiquitin-like"/>
    <property type="match status" value="1"/>
</dbReference>
<dbReference type="Proteomes" id="UP001165065">
    <property type="component" value="Unassembled WGS sequence"/>
</dbReference>
<keyword evidence="3" id="KW-1185">Reference proteome</keyword>
<gene>
    <name evidence="2" type="ORF">TrCOL_g11505</name>
</gene>
<dbReference type="AlphaFoldDB" id="A0A9W7G708"/>
<dbReference type="InterPro" id="IPR029071">
    <property type="entry name" value="Ubiquitin-like_domsf"/>
</dbReference>
<evidence type="ECO:0008006" key="4">
    <source>
        <dbReference type="Google" id="ProtNLM"/>
    </source>
</evidence>
<evidence type="ECO:0000313" key="2">
    <source>
        <dbReference type="EMBL" id="GMI35952.1"/>
    </source>
</evidence>
<evidence type="ECO:0000256" key="1">
    <source>
        <dbReference type="SAM" id="MobiDB-lite"/>
    </source>
</evidence>